<comment type="caution">
    <text evidence="2">The sequence shown here is derived from an EMBL/GenBank/DDBJ whole genome shotgun (WGS) entry which is preliminary data.</text>
</comment>
<organism evidence="2 3">
    <name type="scientific">Candidatus Marithioploca araucensis</name>
    <dbReference type="NCBI Taxonomy" id="70273"/>
    <lineage>
        <taxon>Bacteria</taxon>
        <taxon>Pseudomonadati</taxon>
        <taxon>Pseudomonadota</taxon>
        <taxon>Gammaproteobacteria</taxon>
        <taxon>Thiotrichales</taxon>
        <taxon>Thiotrichaceae</taxon>
        <taxon>Candidatus Marithioploca</taxon>
    </lineage>
</organism>
<evidence type="ECO:0000313" key="2">
    <source>
        <dbReference type="EMBL" id="MDM8563493.1"/>
    </source>
</evidence>
<dbReference type="InterPro" id="IPR004843">
    <property type="entry name" value="Calcineurin-like_PHP"/>
</dbReference>
<protein>
    <submittedName>
        <fullName evidence="2">Metallophosphoesterase</fullName>
    </submittedName>
</protein>
<dbReference type="Pfam" id="PF00149">
    <property type="entry name" value="Metallophos"/>
    <property type="match status" value="1"/>
</dbReference>
<dbReference type="EMBL" id="JAUCGM010000675">
    <property type="protein sequence ID" value="MDM8563493.1"/>
    <property type="molecule type" value="Genomic_DNA"/>
</dbReference>
<feature type="domain" description="Calcineurin-like phosphoesterase" evidence="1">
    <location>
        <begin position="1"/>
        <end position="175"/>
    </location>
</feature>
<name>A0ABT7VVA7_9GAMM</name>
<dbReference type="PANTHER" id="PTHR12905">
    <property type="entry name" value="METALLOPHOSPHOESTERASE"/>
    <property type="match status" value="1"/>
</dbReference>
<evidence type="ECO:0000259" key="1">
    <source>
        <dbReference type="Pfam" id="PF00149"/>
    </source>
</evidence>
<keyword evidence="3" id="KW-1185">Reference proteome</keyword>
<sequence length="202" mass="21675">MNILAFSDVHSDVISINQILEKSKAVDLVLGAGDFSHGGGTGLKEVIKKFSQINKPCVFVPGNCETFQQLNQECKNWNNLHVLHGTGIKQNGVEIFGVGGGIPVTPFGSWSYDFTEAQARDLLLDCVDGCILVTHSPPKGILDTSSSGKSLGSLAIREVLETKRIKLLVCGHIHASSGKIQRIGHTDVINAGAYGVVYTMKE</sequence>
<proteinExistence type="predicted"/>
<accession>A0ABT7VVA7</accession>
<reference evidence="2" key="1">
    <citation type="submission" date="2023-06" db="EMBL/GenBank/DDBJ databases">
        <title>Uncultivated large filamentous bacteria from sulfidic sediments reveal new species and different genomic features in energy metabolism and defense.</title>
        <authorList>
            <person name="Fonseca A."/>
        </authorList>
    </citation>
    <scope>NUCLEOTIDE SEQUENCE</scope>
    <source>
        <strain evidence="2">HSG4</strain>
    </source>
</reference>
<dbReference type="InterPro" id="IPR029052">
    <property type="entry name" value="Metallo-depent_PP-like"/>
</dbReference>
<dbReference type="Gene3D" id="3.60.21.10">
    <property type="match status" value="1"/>
</dbReference>
<dbReference type="InterPro" id="IPR051693">
    <property type="entry name" value="UPF0046_metallophosphoest"/>
</dbReference>
<dbReference type="PANTHER" id="PTHR12905:SF0">
    <property type="entry name" value="CALCINEURIN-LIKE PHOSPHOESTERASE DOMAIN-CONTAINING PROTEIN"/>
    <property type="match status" value="1"/>
</dbReference>
<evidence type="ECO:0000313" key="3">
    <source>
        <dbReference type="Proteomes" id="UP001171945"/>
    </source>
</evidence>
<dbReference type="Proteomes" id="UP001171945">
    <property type="component" value="Unassembled WGS sequence"/>
</dbReference>
<dbReference type="SUPFAM" id="SSF56300">
    <property type="entry name" value="Metallo-dependent phosphatases"/>
    <property type="match status" value="1"/>
</dbReference>
<gene>
    <name evidence="2" type="ORF">QUF54_09085</name>
</gene>